<dbReference type="EMBL" id="CADEPM010000001">
    <property type="protein sequence ID" value="CAB3397631.1"/>
    <property type="molecule type" value="Genomic_DNA"/>
</dbReference>
<evidence type="ECO:0000313" key="5">
    <source>
        <dbReference type="Proteomes" id="UP000494206"/>
    </source>
</evidence>
<sequence length="268" mass="30054">MMPWAVQLQLKHDDGVGSVTCGGTLITKKHVITAAHCFQKKFLITTKSRNPSRFCEKDSRYSNEEILRNLYARVGATCTKLNKDLGCTNRKQLGKFVNVKRFLMGPLFENNCENGGDYFIAELAESIDNFDGANHACLPFFSNVTIPKKGSLDAFGWGSDPSRAYDNISYPMLQRITLDIMPFEECNENWYESLPPDAICTVEEPEKNVCKGDSGGGLLYALNNRFYLAAIVSYGTDCGKMLLGAEPKGQINTDIRKYFKEILNFISF</sequence>
<gene>
    <name evidence="4" type="ORF">CBOVIS_LOCUS1015</name>
</gene>
<dbReference type="PANTHER" id="PTHR24256">
    <property type="entry name" value="TRYPTASE-RELATED"/>
    <property type="match status" value="1"/>
</dbReference>
<dbReference type="OrthoDB" id="6353231at2759"/>
<reference evidence="4 5" key="1">
    <citation type="submission" date="2020-04" db="EMBL/GenBank/DDBJ databases">
        <authorList>
            <person name="Laetsch R D."/>
            <person name="Stevens L."/>
            <person name="Kumar S."/>
            <person name="Blaxter L. M."/>
        </authorList>
    </citation>
    <scope>NUCLEOTIDE SEQUENCE [LARGE SCALE GENOMIC DNA]</scope>
</reference>
<dbReference type="SMART" id="SM00020">
    <property type="entry name" value="Tryp_SPc"/>
    <property type="match status" value="1"/>
</dbReference>
<accession>A0A8S1E7Y9</accession>
<keyword evidence="5" id="KW-1185">Reference proteome</keyword>
<name>A0A8S1E7Y9_9PELO</name>
<keyword evidence="1" id="KW-1015">Disulfide bond</keyword>
<dbReference type="InterPro" id="IPR009003">
    <property type="entry name" value="Peptidase_S1_PA"/>
</dbReference>
<dbReference type="SUPFAM" id="SSF50494">
    <property type="entry name" value="Trypsin-like serine proteases"/>
    <property type="match status" value="1"/>
</dbReference>
<dbReference type="InterPro" id="IPR018114">
    <property type="entry name" value="TRYPSIN_HIS"/>
</dbReference>
<organism evidence="4 5">
    <name type="scientific">Caenorhabditis bovis</name>
    <dbReference type="NCBI Taxonomy" id="2654633"/>
    <lineage>
        <taxon>Eukaryota</taxon>
        <taxon>Metazoa</taxon>
        <taxon>Ecdysozoa</taxon>
        <taxon>Nematoda</taxon>
        <taxon>Chromadorea</taxon>
        <taxon>Rhabditida</taxon>
        <taxon>Rhabditina</taxon>
        <taxon>Rhabditomorpha</taxon>
        <taxon>Rhabditoidea</taxon>
        <taxon>Rhabditidae</taxon>
        <taxon>Peloderinae</taxon>
        <taxon>Caenorhabditis</taxon>
    </lineage>
</organism>
<evidence type="ECO:0000259" key="3">
    <source>
        <dbReference type="PROSITE" id="PS50240"/>
    </source>
</evidence>
<dbReference type="Proteomes" id="UP000494206">
    <property type="component" value="Unassembled WGS sequence"/>
</dbReference>
<proteinExistence type="inferred from homology"/>
<feature type="domain" description="Peptidase S1" evidence="3">
    <location>
        <begin position="1"/>
        <end position="268"/>
    </location>
</feature>
<evidence type="ECO:0000256" key="2">
    <source>
        <dbReference type="ARBA" id="ARBA00024195"/>
    </source>
</evidence>
<protein>
    <recommendedName>
        <fullName evidence="3">Peptidase S1 domain-containing protein</fullName>
    </recommendedName>
</protein>
<dbReference type="AlphaFoldDB" id="A0A8S1E7Y9"/>
<dbReference type="Gene3D" id="2.40.10.10">
    <property type="entry name" value="Trypsin-like serine proteases"/>
    <property type="match status" value="1"/>
</dbReference>
<dbReference type="PROSITE" id="PS50240">
    <property type="entry name" value="TRYPSIN_DOM"/>
    <property type="match status" value="1"/>
</dbReference>
<evidence type="ECO:0000313" key="4">
    <source>
        <dbReference type="EMBL" id="CAB3397631.1"/>
    </source>
</evidence>
<dbReference type="InterPro" id="IPR001314">
    <property type="entry name" value="Peptidase_S1A"/>
</dbReference>
<dbReference type="PROSITE" id="PS00134">
    <property type="entry name" value="TRYPSIN_HIS"/>
    <property type="match status" value="1"/>
</dbReference>
<dbReference type="GO" id="GO:0004252">
    <property type="term" value="F:serine-type endopeptidase activity"/>
    <property type="evidence" value="ECO:0007669"/>
    <property type="project" value="InterPro"/>
</dbReference>
<dbReference type="PRINTS" id="PR00722">
    <property type="entry name" value="CHYMOTRYPSIN"/>
</dbReference>
<evidence type="ECO:0000256" key="1">
    <source>
        <dbReference type="ARBA" id="ARBA00023157"/>
    </source>
</evidence>
<comment type="caution">
    <text evidence="4">The sequence shown here is derived from an EMBL/GenBank/DDBJ whole genome shotgun (WGS) entry which is preliminary data.</text>
</comment>
<dbReference type="InterPro" id="IPR001254">
    <property type="entry name" value="Trypsin_dom"/>
</dbReference>
<dbReference type="Pfam" id="PF00089">
    <property type="entry name" value="Trypsin"/>
    <property type="match status" value="2"/>
</dbReference>
<comment type="similarity">
    <text evidence="2">Belongs to the peptidase S1 family. CLIP subfamily.</text>
</comment>
<dbReference type="InterPro" id="IPR043504">
    <property type="entry name" value="Peptidase_S1_PA_chymotrypsin"/>
</dbReference>
<dbReference type="InterPro" id="IPR051487">
    <property type="entry name" value="Ser/Thr_Proteases_Immune/Dev"/>
</dbReference>
<dbReference type="GO" id="GO:0006508">
    <property type="term" value="P:proteolysis"/>
    <property type="evidence" value="ECO:0007669"/>
    <property type="project" value="InterPro"/>
</dbReference>